<evidence type="ECO:0000313" key="4">
    <source>
        <dbReference type="Proteomes" id="UP000257109"/>
    </source>
</evidence>
<evidence type="ECO:0000256" key="1">
    <source>
        <dbReference type="SAM" id="MobiDB-lite"/>
    </source>
</evidence>
<sequence length="335" mass="38195">MRRLYRAITSGSFQLPKSWSCTSSIERHLIEASCTTVLAWNVCNGPNYCYQVMPFGLKSARAIYQRLMDKDFANQIGKNLEVYIDDMVVKSISLEHHIQDLEEIFTQVRKYNMRLNPNKCVFGVQGGKFLGFMLTHRRIEANLDKCKAIIKTRKRCKGWLFELRGAIKSQALVDFIVEMVLVVEEDPWWTLYVDDSSCLKRGGASVILEGPRAVSSSPGDLALAQKAKRWHKNLGSILACQMAAKQTSFDDDYLKAIHIALSSHSLLTSNNYYLLGRGGELHHQIWVHLAWELSRFSYDLFLVKLESRNNPTETETESSWPIQLRPDASQPTEGV</sequence>
<dbReference type="Pfam" id="PF00078">
    <property type="entry name" value="RVT_1"/>
    <property type="match status" value="1"/>
</dbReference>
<dbReference type="InterPro" id="IPR043502">
    <property type="entry name" value="DNA/RNA_pol_sf"/>
</dbReference>
<dbReference type="InterPro" id="IPR043128">
    <property type="entry name" value="Rev_trsase/Diguanyl_cyclase"/>
</dbReference>
<dbReference type="PROSITE" id="PS50878">
    <property type="entry name" value="RT_POL"/>
    <property type="match status" value="1"/>
</dbReference>
<evidence type="ECO:0000313" key="3">
    <source>
        <dbReference type="EMBL" id="RDX85368.1"/>
    </source>
</evidence>
<dbReference type="Proteomes" id="UP000257109">
    <property type="component" value="Unassembled WGS sequence"/>
</dbReference>
<dbReference type="InterPro" id="IPR053134">
    <property type="entry name" value="RNA-dir_DNA_polymerase"/>
</dbReference>
<protein>
    <submittedName>
        <fullName evidence="3">Retrovirus-related Pol polyprotein from transposon 17.6</fullName>
    </submittedName>
</protein>
<name>A0A371G4A7_MUCPR</name>
<dbReference type="PANTHER" id="PTHR24559">
    <property type="entry name" value="TRANSPOSON TY3-I GAG-POL POLYPROTEIN"/>
    <property type="match status" value="1"/>
</dbReference>
<proteinExistence type="predicted"/>
<organism evidence="3 4">
    <name type="scientific">Mucuna pruriens</name>
    <name type="common">Velvet bean</name>
    <name type="synonym">Dolichos pruriens</name>
    <dbReference type="NCBI Taxonomy" id="157652"/>
    <lineage>
        <taxon>Eukaryota</taxon>
        <taxon>Viridiplantae</taxon>
        <taxon>Streptophyta</taxon>
        <taxon>Embryophyta</taxon>
        <taxon>Tracheophyta</taxon>
        <taxon>Spermatophyta</taxon>
        <taxon>Magnoliopsida</taxon>
        <taxon>eudicotyledons</taxon>
        <taxon>Gunneridae</taxon>
        <taxon>Pentapetalae</taxon>
        <taxon>rosids</taxon>
        <taxon>fabids</taxon>
        <taxon>Fabales</taxon>
        <taxon>Fabaceae</taxon>
        <taxon>Papilionoideae</taxon>
        <taxon>50 kb inversion clade</taxon>
        <taxon>NPAAA clade</taxon>
        <taxon>indigoferoid/millettioid clade</taxon>
        <taxon>Phaseoleae</taxon>
        <taxon>Mucuna</taxon>
    </lineage>
</organism>
<dbReference type="PANTHER" id="PTHR24559:SF444">
    <property type="entry name" value="REVERSE TRANSCRIPTASE DOMAIN-CONTAINING PROTEIN"/>
    <property type="match status" value="1"/>
</dbReference>
<feature type="region of interest" description="Disordered" evidence="1">
    <location>
        <begin position="311"/>
        <end position="335"/>
    </location>
</feature>
<gene>
    <name evidence="3" type="primary">pol</name>
    <name evidence="3" type="ORF">CR513_33458</name>
</gene>
<feature type="compositionally biased region" description="Polar residues" evidence="1">
    <location>
        <begin position="311"/>
        <end position="321"/>
    </location>
</feature>
<dbReference type="Gene3D" id="3.30.70.270">
    <property type="match status" value="1"/>
</dbReference>
<dbReference type="OrthoDB" id="542221at2759"/>
<dbReference type="CDD" id="cd01647">
    <property type="entry name" value="RT_LTR"/>
    <property type="match status" value="1"/>
</dbReference>
<dbReference type="AlphaFoldDB" id="A0A371G4A7"/>
<comment type="caution">
    <text evidence="3">The sequence shown here is derived from an EMBL/GenBank/DDBJ whole genome shotgun (WGS) entry which is preliminary data.</text>
</comment>
<feature type="non-terminal residue" evidence="3">
    <location>
        <position position="1"/>
    </location>
</feature>
<reference evidence="3" key="1">
    <citation type="submission" date="2018-05" db="EMBL/GenBank/DDBJ databases">
        <title>Draft genome of Mucuna pruriens seed.</title>
        <authorList>
            <person name="Nnadi N.E."/>
            <person name="Vos R."/>
            <person name="Hasami M.H."/>
            <person name="Devisetty U.K."/>
            <person name="Aguiy J.C."/>
        </authorList>
    </citation>
    <scope>NUCLEOTIDE SEQUENCE [LARGE SCALE GENOMIC DNA]</scope>
    <source>
        <strain evidence="3">JCA_2017</strain>
    </source>
</reference>
<dbReference type="InterPro" id="IPR000477">
    <property type="entry name" value="RT_dom"/>
</dbReference>
<evidence type="ECO:0000259" key="2">
    <source>
        <dbReference type="PROSITE" id="PS50878"/>
    </source>
</evidence>
<dbReference type="SUPFAM" id="SSF56672">
    <property type="entry name" value="DNA/RNA polymerases"/>
    <property type="match status" value="1"/>
</dbReference>
<dbReference type="EMBL" id="QJKJ01006812">
    <property type="protein sequence ID" value="RDX85368.1"/>
    <property type="molecule type" value="Genomic_DNA"/>
</dbReference>
<feature type="domain" description="Reverse transcriptase" evidence="2">
    <location>
        <begin position="1"/>
        <end position="134"/>
    </location>
</feature>
<keyword evidence="4" id="KW-1185">Reference proteome</keyword>
<accession>A0A371G4A7</accession>